<sequence length="367" mass="40670">MRQSPIILHDAFRFPGGGEKVAQCLAELTGGILWTAEYNHAAFPPDFFGERHPLDLRARQAHPDLARWSETACLWKAFASFPPSNPPYTLYSGMLAPLAWKRLGGKRILYCHTPPRILYDQRRFYLRSMPRAKRWAYELFLRAFEHAWAKAARAMDLIVSNSQNVAHRLGGYLQLDSVVVPPPVRTADFRWIAQEDFYLSTARVDRLKRVDTVVEAFLGMPEKRLVVVSGGSELERVRAMAVGAPNIEVKGWVTPEELRALTGACIATVYIPRDEDFGISPVESMAAGKPVIGVAEGGLLETVRENRTGILVRQNPTASDVALAVRAMSPEAALAMRPACEERARKFDEAAFKAAMAGHIASVTGQG</sequence>
<dbReference type="Pfam" id="PF00534">
    <property type="entry name" value="Glycos_transf_1"/>
    <property type="match status" value="1"/>
</dbReference>
<dbReference type="Gene3D" id="3.40.50.2000">
    <property type="entry name" value="Glycogen Phosphorylase B"/>
    <property type="match status" value="1"/>
</dbReference>
<reference evidence="3 4" key="1">
    <citation type="submission" date="2020-04" db="EMBL/GenBank/DDBJ databases">
        <authorList>
            <consortium name="Desulfovibrio sp. FSS-1 genome sequencing consortium"/>
            <person name="Shimoshige H."/>
            <person name="Kobayashi H."/>
            <person name="Maekawa T."/>
        </authorList>
    </citation>
    <scope>NUCLEOTIDE SEQUENCE [LARGE SCALE GENOMIC DNA]</scope>
    <source>
        <strain evidence="3 4">SIID29052-01</strain>
    </source>
</reference>
<dbReference type="EMBL" id="BLTE01000015">
    <property type="protein sequence ID" value="GFK95204.1"/>
    <property type="molecule type" value="Genomic_DNA"/>
</dbReference>
<reference evidence="3 4" key="2">
    <citation type="submission" date="2020-05" db="EMBL/GenBank/DDBJ databases">
        <title>Draft genome sequence of Desulfovibrio sp. strainFSS-1.</title>
        <authorList>
            <person name="Shimoshige H."/>
            <person name="Kobayashi H."/>
            <person name="Maekawa T."/>
        </authorList>
    </citation>
    <scope>NUCLEOTIDE SEQUENCE [LARGE SCALE GENOMIC DNA]</scope>
    <source>
        <strain evidence="3 4">SIID29052-01</strain>
    </source>
</reference>
<name>A0A6V8LU03_9BACT</name>
<protein>
    <submittedName>
        <fullName evidence="3">D-inositol-3-phosphate glycosyltransferase</fullName>
        <ecNumber evidence="3">2.4.1.250</ecNumber>
    </submittedName>
</protein>
<dbReference type="RefSeq" id="WP_173086019.1">
    <property type="nucleotide sequence ID" value="NZ_BLTE01000015.1"/>
</dbReference>
<keyword evidence="1 3" id="KW-0808">Transferase</keyword>
<comment type="caution">
    <text evidence="3">The sequence shown here is derived from an EMBL/GenBank/DDBJ whole genome shotgun (WGS) entry which is preliminary data.</text>
</comment>
<evidence type="ECO:0000313" key="4">
    <source>
        <dbReference type="Proteomes" id="UP000494245"/>
    </source>
</evidence>
<dbReference type="GO" id="GO:0102710">
    <property type="term" value="F:D-inositol-3-phosphate glycosyltransferase activity"/>
    <property type="evidence" value="ECO:0007669"/>
    <property type="project" value="UniProtKB-EC"/>
</dbReference>
<proteinExistence type="predicted"/>
<evidence type="ECO:0000256" key="1">
    <source>
        <dbReference type="ARBA" id="ARBA00022679"/>
    </source>
</evidence>
<dbReference type="PANTHER" id="PTHR45918">
    <property type="entry name" value="ALPHA-1,3/1,6-MANNOSYLTRANSFERASE ALG2"/>
    <property type="match status" value="1"/>
</dbReference>
<dbReference type="InterPro" id="IPR001296">
    <property type="entry name" value="Glyco_trans_1"/>
</dbReference>
<dbReference type="EC" id="2.4.1.250" evidence="3"/>
<organism evidence="3 4">
    <name type="scientific">Fundidesulfovibrio magnetotacticus</name>
    <dbReference type="NCBI Taxonomy" id="2730080"/>
    <lineage>
        <taxon>Bacteria</taxon>
        <taxon>Pseudomonadati</taxon>
        <taxon>Thermodesulfobacteriota</taxon>
        <taxon>Desulfovibrionia</taxon>
        <taxon>Desulfovibrionales</taxon>
        <taxon>Desulfovibrionaceae</taxon>
        <taxon>Fundidesulfovibrio</taxon>
    </lineage>
</organism>
<accession>A0A6V8LU03</accession>
<dbReference type="PANTHER" id="PTHR45918:SF1">
    <property type="entry name" value="ALPHA-1,3_1,6-MANNOSYLTRANSFERASE ALG2"/>
    <property type="match status" value="1"/>
</dbReference>
<gene>
    <name evidence="3" type="primary">mshA_4</name>
    <name evidence="3" type="ORF">NNJEOMEG_03062</name>
</gene>
<dbReference type="GO" id="GO:0004378">
    <property type="term" value="F:GDP-Man:Man(1)GlcNAc(2)-PP-Dol alpha-1,3-mannosyltransferase activity"/>
    <property type="evidence" value="ECO:0007669"/>
    <property type="project" value="InterPro"/>
</dbReference>
<dbReference type="Proteomes" id="UP000494245">
    <property type="component" value="Unassembled WGS sequence"/>
</dbReference>
<dbReference type="SUPFAM" id="SSF53756">
    <property type="entry name" value="UDP-Glycosyltransferase/glycogen phosphorylase"/>
    <property type="match status" value="1"/>
</dbReference>
<keyword evidence="3" id="KW-0328">Glycosyltransferase</keyword>
<dbReference type="AlphaFoldDB" id="A0A6V8LU03"/>
<keyword evidence="4" id="KW-1185">Reference proteome</keyword>
<dbReference type="GO" id="GO:0012505">
    <property type="term" value="C:endomembrane system"/>
    <property type="evidence" value="ECO:0007669"/>
    <property type="project" value="TreeGrafter"/>
</dbReference>
<evidence type="ECO:0000313" key="3">
    <source>
        <dbReference type="EMBL" id="GFK95204.1"/>
    </source>
</evidence>
<evidence type="ECO:0000259" key="2">
    <source>
        <dbReference type="Pfam" id="PF00534"/>
    </source>
</evidence>
<dbReference type="InterPro" id="IPR027054">
    <property type="entry name" value="ALG2"/>
</dbReference>
<feature type="domain" description="Glycosyl transferase family 1" evidence="2">
    <location>
        <begin position="194"/>
        <end position="346"/>
    </location>
</feature>